<keyword evidence="14" id="KW-0520">NAD</keyword>
<keyword evidence="7" id="KW-0001">2Fe-2S</keyword>
<dbReference type="GO" id="GO:0051537">
    <property type="term" value="F:2 iron, 2 sulfur cluster binding"/>
    <property type="evidence" value="ECO:0007669"/>
    <property type="project" value="UniProtKB-KW"/>
</dbReference>
<evidence type="ECO:0000256" key="15">
    <source>
        <dbReference type="ARBA" id="ARBA00049097"/>
    </source>
</evidence>
<dbReference type="InterPro" id="IPR015879">
    <property type="entry name" value="Ring_hydroxy_dOase_asu_C_dom"/>
</dbReference>
<dbReference type="InterPro" id="IPR015881">
    <property type="entry name" value="ARHD_Rieske_2Fe_2S"/>
</dbReference>
<evidence type="ECO:0000256" key="7">
    <source>
        <dbReference type="ARBA" id="ARBA00022714"/>
    </source>
</evidence>
<keyword evidence="9" id="KW-0058">Aromatic hydrocarbons catabolism</keyword>
<keyword evidence="10 17" id="KW-0223">Dioxygenase</keyword>
<keyword evidence="12" id="KW-0408">Iron</keyword>
<evidence type="ECO:0000256" key="10">
    <source>
        <dbReference type="ARBA" id="ARBA00022964"/>
    </source>
</evidence>
<evidence type="ECO:0000256" key="12">
    <source>
        <dbReference type="ARBA" id="ARBA00023004"/>
    </source>
</evidence>
<comment type="similarity">
    <text evidence="4">Belongs to the choline monooxygenase family.</text>
</comment>
<evidence type="ECO:0000313" key="18">
    <source>
        <dbReference type="Proteomes" id="UP001174909"/>
    </source>
</evidence>
<dbReference type="PROSITE" id="PS51296">
    <property type="entry name" value="RIESKE"/>
    <property type="match status" value="1"/>
</dbReference>
<evidence type="ECO:0000256" key="9">
    <source>
        <dbReference type="ARBA" id="ARBA00022797"/>
    </source>
</evidence>
<dbReference type="AlphaFoldDB" id="A0AA35T8B7"/>
<dbReference type="InterPro" id="IPR036922">
    <property type="entry name" value="Rieske_2Fe-2S_sf"/>
</dbReference>
<evidence type="ECO:0000256" key="4">
    <source>
        <dbReference type="ARBA" id="ARBA00010848"/>
    </source>
</evidence>
<reference evidence="17" key="1">
    <citation type="submission" date="2023-03" db="EMBL/GenBank/DDBJ databases">
        <authorList>
            <person name="Steffen K."/>
            <person name="Cardenas P."/>
        </authorList>
    </citation>
    <scope>NUCLEOTIDE SEQUENCE</scope>
</reference>
<feature type="domain" description="Rieske" evidence="16">
    <location>
        <begin position="40"/>
        <end position="118"/>
    </location>
</feature>
<keyword evidence="13" id="KW-0411">Iron-sulfur</keyword>
<comment type="caution">
    <text evidence="17">The sequence shown here is derived from an EMBL/GenBank/DDBJ whole genome shotgun (WGS) entry which is preliminary data.</text>
</comment>
<gene>
    <name evidence="17" type="ORF">GBAR_LOCUS24205</name>
</gene>
<dbReference type="InterPro" id="IPR001663">
    <property type="entry name" value="Rng_hydr_dOase-A"/>
</dbReference>
<evidence type="ECO:0000256" key="11">
    <source>
        <dbReference type="ARBA" id="ARBA00023002"/>
    </source>
</evidence>
<dbReference type="Pfam" id="PF00355">
    <property type="entry name" value="Rieske"/>
    <property type="match status" value="1"/>
</dbReference>
<evidence type="ECO:0000256" key="8">
    <source>
        <dbReference type="ARBA" id="ARBA00022723"/>
    </source>
</evidence>
<proteinExistence type="inferred from homology"/>
<evidence type="ECO:0000256" key="6">
    <source>
        <dbReference type="ARBA" id="ARBA00014931"/>
    </source>
</evidence>
<dbReference type="GO" id="GO:0019133">
    <property type="term" value="F:choline monooxygenase activity"/>
    <property type="evidence" value="ECO:0007669"/>
    <property type="project" value="UniProtKB-EC"/>
</dbReference>
<keyword evidence="18" id="KW-1185">Reference proteome</keyword>
<dbReference type="InterPro" id="IPR017941">
    <property type="entry name" value="Rieske_2Fe-2S"/>
</dbReference>
<keyword evidence="11" id="KW-0560">Oxidoreductase</keyword>
<evidence type="ECO:0000313" key="17">
    <source>
        <dbReference type="EMBL" id="CAI8043640.1"/>
    </source>
</evidence>
<evidence type="ECO:0000256" key="1">
    <source>
        <dbReference type="ARBA" id="ARBA00002149"/>
    </source>
</evidence>
<evidence type="ECO:0000256" key="3">
    <source>
        <dbReference type="ARBA" id="ARBA00008751"/>
    </source>
</evidence>
<dbReference type="CDD" id="cd08881">
    <property type="entry name" value="RHO_alpha_C_NDO-like"/>
    <property type="match status" value="1"/>
</dbReference>
<accession>A0AA35T8B7</accession>
<dbReference type="GO" id="GO:0005506">
    <property type="term" value="F:iron ion binding"/>
    <property type="evidence" value="ECO:0007669"/>
    <property type="project" value="InterPro"/>
</dbReference>
<dbReference type="PROSITE" id="PS00570">
    <property type="entry name" value="RING_HYDROXYL_ALPHA"/>
    <property type="match status" value="1"/>
</dbReference>
<dbReference type="Gene3D" id="2.102.10.10">
    <property type="entry name" value="Rieske [2Fe-2S] iron-sulphur domain"/>
    <property type="match status" value="1"/>
</dbReference>
<name>A0AA35T8B7_GEOBA</name>
<evidence type="ECO:0000256" key="14">
    <source>
        <dbReference type="ARBA" id="ARBA00023027"/>
    </source>
</evidence>
<dbReference type="SUPFAM" id="SSF55961">
    <property type="entry name" value="Bet v1-like"/>
    <property type="match status" value="1"/>
</dbReference>
<dbReference type="Pfam" id="PF00848">
    <property type="entry name" value="Ring_hydroxyl_A"/>
    <property type="match status" value="1"/>
</dbReference>
<comment type="catalytic activity">
    <reaction evidence="15">
        <text>choline + 2 reduced [2Fe-2S]-[ferredoxin] + O2 + 2 H(+) = betaine aldehyde hydrate + 2 oxidized [2Fe-2S]-[ferredoxin] + H2O</text>
        <dbReference type="Rhea" id="RHEA:17769"/>
        <dbReference type="Rhea" id="RHEA-COMP:10000"/>
        <dbReference type="Rhea" id="RHEA-COMP:10001"/>
        <dbReference type="ChEBI" id="CHEBI:15354"/>
        <dbReference type="ChEBI" id="CHEBI:15377"/>
        <dbReference type="ChEBI" id="CHEBI:15378"/>
        <dbReference type="ChEBI" id="CHEBI:15379"/>
        <dbReference type="ChEBI" id="CHEBI:15870"/>
        <dbReference type="ChEBI" id="CHEBI:33737"/>
        <dbReference type="ChEBI" id="CHEBI:33738"/>
        <dbReference type="EC" id="1.14.15.7"/>
    </reaction>
</comment>
<dbReference type="GO" id="GO:0051213">
    <property type="term" value="F:dioxygenase activity"/>
    <property type="evidence" value="ECO:0007669"/>
    <property type="project" value="UniProtKB-KW"/>
</dbReference>
<evidence type="ECO:0000256" key="13">
    <source>
        <dbReference type="ARBA" id="ARBA00023014"/>
    </source>
</evidence>
<dbReference type="Proteomes" id="UP001174909">
    <property type="component" value="Unassembled WGS sequence"/>
</dbReference>
<comment type="pathway">
    <text evidence="2">Amine and polyamine biosynthesis; betaine biosynthesis via choline pathway; betaine aldehyde from choline (monooxygenase route): step 1/1.</text>
</comment>
<dbReference type="EMBL" id="CASHTH010003343">
    <property type="protein sequence ID" value="CAI8043640.1"/>
    <property type="molecule type" value="Genomic_DNA"/>
</dbReference>
<evidence type="ECO:0000256" key="5">
    <source>
        <dbReference type="ARBA" id="ARBA00012763"/>
    </source>
</evidence>
<sequence length="422" mass="47768">MVADIQGLVDSERGLVSRRIFIEPEIYQQELERIFARCWLFQCHESQIPNPGDFFTTYMGEDPVLVMRDSGGKINAFLNICRHRGNRLCRAESGNAATITCAYHGWTFANNGNLVAVPNLQDAYFGELDLGEWNLIPVAQLDSYKGLLFATFDPDAPPLKEYLGEMTWYLDSFFDRREGGTEVIGGVHKWVVPCNWKLPAENFGGDGYHVAWSHLSAIRSGFARDFRLRASTEGTMIAPGNGHCVIALGAKDIAEAPLDNLFAYEDEHRAEVAQRLGDRINTINPIVSTVFPNFSIIRSTSHSFRVWHPKGPGEIEIWSWIFVDKAAAPEIKEALRLNGLRGFGPSGTFEQDDMDNWQECTHTCCGVVSRRYDLNMQMGLGHEKYRPDLGGWASDFRLSESNHRQFYRRWAELMAADNWAEL</sequence>
<comment type="function">
    <text evidence="1">Catalyzes the first step of the osmoprotectant glycine betaine synthesis.</text>
</comment>
<dbReference type="PANTHER" id="PTHR43756">
    <property type="entry name" value="CHOLINE MONOOXYGENASE, CHLOROPLASTIC"/>
    <property type="match status" value="1"/>
</dbReference>
<dbReference type="PANTHER" id="PTHR43756:SF1">
    <property type="entry name" value="3-PHENYLPROPIONATE_CINNAMIC ACID DIOXYGENASE SUBUNIT ALPHA"/>
    <property type="match status" value="1"/>
</dbReference>
<evidence type="ECO:0000256" key="2">
    <source>
        <dbReference type="ARBA" id="ARBA00004866"/>
    </source>
</evidence>
<dbReference type="EC" id="1.14.15.7" evidence="5"/>
<dbReference type="SUPFAM" id="SSF50022">
    <property type="entry name" value="ISP domain"/>
    <property type="match status" value="1"/>
</dbReference>
<comment type="similarity">
    <text evidence="3">Belongs to the bacterial ring-hydroxylating dioxygenase alpha subunit family.</text>
</comment>
<dbReference type="InterPro" id="IPR043266">
    <property type="entry name" value="RHO_NdoB-like_C"/>
</dbReference>
<dbReference type="Gene3D" id="3.90.380.10">
    <property type="entry name" value="Naphthalene 1,2-dioxygenase Alpha Subunit, Chain A, domain 1"/>
    <property type="match status" value="1"/>
</dbReference>
<keyword evidence="8" id="KW-0479">Metal-binding</keyword>
<protein>
    <recommendedName>
        <fullName evidence="6">Choline monooxygenase, chloroplastic</fullName>
        <ecNumber evidence="5">1.14.15.7</ecNumber>
    </recommendedName>
</protein>
<organism evidence="17 18">
    <name type="scientific">Geodia barretti</name>
    <name type="common">Barrett's horny sponge</name>
    <dbReference type="NCBI Taxonomy" id="519541"/>
    <lineage>
        <taxon>Eukaryota</taxon>
        <taxon>Metazoa</taxon>
        <taxon>Porifera</taxon>
        <taxon>Demospongiae</taxon>
        <taxon>Heteroscleromorpha</taxon>
        <taxon>Tetractinellida</taxon>
        <taxon>Astrophorina</taxon>
        <taxon>Geodiidae</taxon>
        <taxon>Geodia</taxon>
    </lineage>
</organism>
<dbReference type="PRINTS" id="PR00090">
    <property type="entry name" value="RNGDIOXGNASE"/>
</dbReference>
<evidence type="ECO:0000259" key="16">
    <source>
        <dbReference type="PROSITE" id="PS51296"/>
    </source>
</evidence>